<evidence type="ECO:0000256" key="2">
    <source>
        <dbReference type="SAM" id="SignalP"/>
    </source>
</evidence>
<evidence type="ECO:0000313" key="3">
    <source>
        <dbReference type="Proteomes" id="UP000694844"/>
    </source>
</evidence>
<proteinExistence type="predicted"/>
<dbReference type="RefSeq" id="XP_022321985.1">
    <property type="nucleotide sequence ID" value="XM_022466277.1"/>
</dbReference>
<sequence length="281" mass="31645">MGNIYMSFFYLFFLNSICLKVSAYVEIVIQNPVLYKEENMSVICRPDAAHRDSIERVRMIRVYVEHDGGRIGSSESQMSRIYRKIVNSTKSYPIEHEDAKTERYIVTGKIRRVNTAYLEVFVNARDVMCSDSRLFRCEMDFILKNKTEATDIKDGVTCIKGPCNKCRTCLAEPPGLLDLNIRPERGAENLATRIKDPLILVGVGLGVLGILSLVCGVILFVKSKKSKIEVTGTLGNTSPGLYENNSTLHANSEEAVADRGRVHYITTFVKRPDENLYTSLN</sequence>
<evidence type="ECO:0000256" key="1">
    <source>
        <dbReference type="SAM" id="Phobius"/>
    </source>
</evidence>
<protein>
    <submittedName>
        <fullName evidence="4">Uncharacterized protein LOC111123737</fullName>
    </submittedName>
</protein>
<feature type="signal peptide" evidence="2">
    <location>
        <begin position="1"/>
        <end position="23"/>
    </location>
</feature>
<feature type="chain" id="PRO_5034294902" evidence="2">
    <location>
        <begin position="24"/>
        <end position="281"/>
    </location>
</feature>
<dbReference type="Proteomes" id="UP000694844">
    <property type="component" value="Chromosome 3"/>
</dbReference>
<keyword evidence="2" id="KW-0732">Signal</keyword>
<name>A0A8B8D2L0_CRAVI</name>
<feature type="transmembrane region" description="Helical" evidence="1">
    <location>
        <begin position="198"/>
        <end position="221"/>
    </location>
</feature>
<dbReference type="AlphaFoldDB" id="A0A8B8D2L0"/>
<keyword evidence="3" id="KW-1185">Reference proteome</keyword>
<organism evidence="3 4">
    <name type="scientific">Crassostrea virginica</name>
    <name type="common">Eastern oyster</name>
    <dbReference type="NCBI Taxonomy" id="6565"/>
    <lineage>
        <taxon>Eukaryota</taxon>
        <taxon>Metazoa</taxon>
        <taxon>Spiralia</taxon>
        <taxon>Lophotrochozoa</taxon>
        <taxon>Mollusca</taxon>
        <taxon>Bivalvia</taxon>
        <taxon>Autobranchia</taxon>
        <taxon>Pteriomorphia</taxon>
        <taxon>Ostreida</taxon>
        <taxon>Ostreoidea</taxon>
        <taxon>Ostreidae</taxon>
        <taxon>Crassostrea</taxon>
    </lineage>
</organism>
<keyword evidence="1" id="KW-1133">Transmembrane helix</keyword>
<gene>
    <name evidence="4" type="primary">LOC111123737</name>
</gene>
<keyword evidence="1" id="KW-0812">Transmembrane</keyword>
<dbReference type="KEGG" id="cvn:111123737"/>
<accession>A0A8B8D2L0</accession>
<dbReference type="OrthoDB" id="6197590at2759"/>
<reference evidence="4" key="1">
    <citation type="submission" date="2025-08" db="UniProtKB">
        <authorList>
            <consortium name="RefSeq"/>
        </authorList>
    </citation>
    <scope>IDENTIFICATION</scope>
    <source>
        <tissue evidence="4">Whole sample</tissue>
    </source>
</reference>
<keyword evidence="1" id="KW-0472">Membrane</keyword>
<dbReference type="GeneID" id="111123737"/>
<evidence type="ECO:0000313" key="4">
    <source>
        <dbReference type="RefSeq" id="XP_022321985.1"/>
    </source>
</evidence>